<feature type="domain" description="Alpha-D-phosphohexomutase C-terminal" evidence="4">
    <location>
        <begin position="118"/>
        <end position="159"/>
    </location>
</feature>
<dbReference type="Pfam" id="PF00408">
    <property type="entry name" value="PGM_PMM_IV"/>
    <property type="match status" value="1"/>
</dbReference>
<evidence type="ECO:0000313" key="6">
    <source>
        <dbReference type="Proteomes" id="UP000310168"/>
    </source>
</evidence>
<dbReference type="EMBL" id="SJDU01000251">
    <property type="protein sequence ID" value="TKZ33009.1"/>
    <property type="molecule type" value="Genomic_DNA"/>
</dbReference>
<dbReference type="PANTHER" id="PTHR45745">
    <property type="entry name" value="PHOSPHOMANNOMUTASE 45A"/>
    <property type="match status" value="1"/>
</dbReference>
<reference evidence="5 6" key="1">
    <citation type="journal article" date="2019" name="Anaerobe">
        <title>Brachyspira catarrhinii sp. nov., an anaerobic intestinal spirochaete isolated from vervet monkeys may have been misidentified as Brachyspira aalborgi in previous studies.</title>
        <authorList>
            <person name="Phillips N.D."/>
            <person name="La T."/>
            <person name="Hampson D.J."/>
        </authorList>
    </citation>
    <scope>NUCLEOTIDE SEQUENCE [LARGE SCALE GENOMIC DNA]</scope>
    <source>
        <strain evidence="5 6">Z12</strain>
    </source>
</reference>
<gene>
    <name evidence="5" type="ORF">EZH24_08890</name>
</gene>
<sequence>VLKRVFGYCINGNVRDKDGVSSCLIFAEILAYCKDNDMTLADYLESLYEKYGYFYEETISITKKGADGAKAIEDMMTYYRNNMPKEISGVEVVHISDYEKKEVYANDGKKIKDITLPKSNVLQYILKDNTKITIRPSGTEPKIKFYFEVCVKESKDKRVSVAKEKVANFKKFIKE</sequence>
<dbReference type="Gene3D" id="3.30.310.50">
    <property type="entry name" value="Alpha-D-phosphohexomutase, C-terminal domain"/>
    <property type="match status" value="1"/>
</dbReference>
<keyword evidence="2" id="KW-0460">Magnesium</keyword>
<name>A0ABY2TPE4_9SPIR</name>
<keyword evidence="1" id="KW-0479">Metal-binding</keyword>
<protein>
    <submittedName>
        <fullName evidence="5">Phospho-sugar mutase</fullName>
    </submittedName>
</protein>
<keyword evidence="3" id="KW-0413">Isomerase</keyword>
<evidence type="ECO:0000256" key="2">
    <source>
        <dbReference type="ARBA" id="ARBA00022842"/>
    </source>
</evidence>
<evidence type="ECO:0000259" key="4">
    <source>
        <dbReference type="Pfam" id="PF00408"/>
    </source>
</evidence>
<organism evidence="5 6">
    <name type="scientific">Brachyspira catarrhinii</name>
    <dbReference type="NCBI Taxonomy" id="2528966"/>
    <lineage>
        <taxon>Bacteria</taxon>
        <taxon>Pseudomonadati</taxon>
        <taxon>Spirochaetota</taxon>
        <taxon>Spirochaetia</taxon>
        <taxon>Brachyspirales</taxon>
        <taxon>Brachyspiraceae</taxon>
        <taxon>Brachyspira</taxon>
    </lineage>
</organism>
<feature type="non-terminal residue" evidence="5">
    <location>
        <position position="1"/>
    </location>
</feature>
<dbReference type="InterPro" id="IPR005843">
    <property type="entry name" value="A-D-PHexomutase_C"/>
</dbReference>
<dbReference type="Proteomes" id="UP000310168">
    <property type="component" value="Unassembled WGS sequence"/>
</dbReference>
<dbReference type="InterPro" id="IPR036900">
    <property type="entry name" value="A-D-PHexomutase_C_sf"/>
</dbReference>
<keyword evidence="6" id="KW-1185">Reference proteome</keyword>
<dbReference type="PANTHER" id="PTHR45745:SF1">
    <property type="entry name" value="PHOSPHOGLUCOMUTASE 2B-RELATED"/>
    <property type="match status" value="1"/>
</dbReference>
<dbReference type="SUPFAM" id="SSF53738">
    <property type="entry name" value="Phosphoglucomutase, first 3 domains"/>
    <property type="match status" value="1"/>
</dbReference>
<evidence type="ECO:0000256" key="1">
    <source>
        <dbReference type="ARBA" id="ARBA00022723"/>
    </source>
</evidence>
<dbReference type="InterPro" id="IPR016055">
    <property type="entry name" value="A-D-PHexomutase_a/b/a-I/II/III"/>
</dbReference>
<evidence type="ECO:0000256" key="3">
    <source>
        <dbReference type="ARBA" id="ARBA00023235"/>
    </source>
</evidence>
<proteinExistence type="predicted"/>
<dbReference type="Gene3D" id="3.40.120.10">
    <property type="entry name" value="Alpha-D-Glucose-1,6-Bisphosphate, subunit A, domain 3"/>
    <property type="match status" value="1"/>
</dbReference>
<comment type="caution">
    <text evidence="5">The sequence shown here is derived from an EMBL/GenBank/DDBJ whole genome shotgun (WGS) entry which is preliminary data.</text>
</comment>
<dbReference type="SUPFAM" id="SSF55957">
    <property type="entry name" value="Phosphoglucomutase, C-terminal domain"/>
    <property type="match status" value="1"/>
</dbReference>
<evidence type="ECO:0000313" key="5">
    <source>
        <dbReference type="EMBL" id="TKZ33009.1"/>
    </source>
</evidence>
<accession>A0ABY2TPE4</accession>